<comment type="caution">
    <text evidence="4">The sequence shown here is derived from an EMBL/GenBank/DDBJ whole genome shotgun (WGS) entry which is preliminary data.</text>
</comment>
<dbReference type="PANTHER" id="PTHR48043:SF145">
    <property type="entry name" value="FI06409P-RELATED"/>
    <property type="match status" value="1"/>
</dbReference>
<dbReference type="SUPFAM" id="SSF53756">
    <property type="entry name" value="UDP-Glycosyltransferase/glycogen phosphorylase"/>
    <property type="match status" value="1"/>
</dbReference>
<dbReference type="Proteomes" id="UP001162156">
    <property type="component" value="Unassembled WGS sequence"/>
</dbReference>
<dbReference type="Pfam" id="PF00201">
    <property type="entry name" value="UDPGT"/>
    <property type="match status" value="1"/>
</dbReference>
<dbReference type="AlphaFoldDB" id="A0AAV8ZV01"/>
<gene>
    <name evidence="4" type="ORF">NQ314_000004</name>
</gene>
<evidence type="ECO:0000256" key="2">
    <source>
        <dbReference type="ARBA" id="ARBA00022676"/>
    </source>
</evidence>
<sequence>MRLSSCAPLPWMWDFLGNPDNPAYFPNLFMDYSDQMTFLERVENTLMFVFTKLVYKYGMNNPGNEFSKKYLGEDLHEGGDIMYNTSLILTNTHFTLNRPKPLVPNLIEVGGIHVGKPKALPLVCNEL</sequence>
<evidence type="ECO:0000256" key="1">
    <source>
        <dbReference type="ARBA" id="ARBA00009995"/>
    </source>
</evidence>
<dbReference type="InterPro" id="IPR050271">
    <property type="entry name" value="UDP-glycosyltransferase"/>
</dbReference>
<organism evidence="4 5">
    <name type="scientific">Rhamnusium bicolor</name>
    <dbReference type="NCBI Taxonomy" id="1586634"/>
    <lineage>
        <taxon>Eukaryota</taxon>
        <taxon>Metazoa</taxon>
        <taxon>Ecdysozoa</taxon>
        <taxon>Arthropoda</taxon>
        <taxon>Hexapoda</taxon>
        <taxon>Insecta</taxon>
        <taxon>Pterygota</taxon>
        <taxon>Neoptera</taxon>
        <taxon>Endopterygota</taxon>
        <taxon>Coleoptera</taxon>
        <taxon>Polyphaga</taxon>
        <taxon>Cucujiformia</taxon>
        <taxon>Chrysomeloidea</taxon>
        <taxon>Cerambycidae</taxon>
        <taxon>Lepturinae</taxon>
        <taxon>Rhagiini</taxon>
        <taxon>Rhamnusium</taxon>
    </lineage>
</organism>
<dbReference type="InterPro" id="IPR002213">
    <property type="entry name" value="UDP_glucos_trans"/>
</dbReference>
<accession>A0AAV8ZV01</accession>
<dbReference type="GO" id="GO:0008194">
    <property type="term" value="F:UDP-glycosyltransferase activity"/>
    <property type="evidence" value="ECO:0007669"/>
    <property type="project" value="InterPro"/>
</dbReference>
<evidence type="ECO:0000313" key="4">
    <source>
        <dbReference type="EMBL" id="KAJ8972840.1"/>
    </source>
</evidence>
<comment type="similarity">
    <text evidence="1">Belongs to the UDP-glycosyltransferase family.</text>
</comment>
<name>A0AAV8ZV01_9CUCU</name>
<proteinExistence type="inferred from homology"/>
<protein>
    <submittedName>
        <fullName evidence="4">Uncharacterized protein</fullName>
    </submittedName>
</protein>
<keyword evidence="3" id="KW-0808">Transferase</keyword>
<evidence type="ECO:0000313" key="5">
    <source>
        <dbReference type="Proteomes" id="UP001162156"/>
    </source>
</evidence>
<dbReference type="EMBL" id="JANEYF010000004">
    <property type="protein sequence ID" value="KAJ8972840.1"/>
    <property type="molecule type" value="Genomic_DNA"/>
</dbReference>
<reference evidence="4" key="1">
    <citation type="journal article" date="2023" name="Insect Mol. Biol.">
        <title>Genome sequencing provides insights into the evolution of gene families encoding plant cell wall-degrading enzymes in longhorned beetles.</title>
        <authorList>
            <person name="Shin N.R."/>
            <person name="Okamura Y."/>
            <person name="Kirsch R."/>
            <person name="Pauchet Y."/>
        </authorList>
    </citation>
    <scope>NUCLEOTIDE SEQUENCE</scope>
    <source>
        <strain evidence="4">RBIC_L_NR</strain>
    </source>
</reference>
<evidence type="ECO:0000256" key="3">
    <source>
        <dbReference type="ARBA" id="ARBA00022679"/>
    </source>
</evidence>
<keyword evidence="2" id="KW-0328">Glycosyltransferase</keyword>
<dbReference type="PANTHER" id="PTHR48043">
    <property type="entry name" value="EG:EG0003.4 PROTEIN-RELATED"/>
    <property type="match status" value="1"/>
</dbReference>
<keyword evidence="5" id="KW-1185">Reference proteome</keyword>